<reference evidence="1 2" key="1">
    <citation type="journal article" date="2019" name="Commun. Biol.">
        <title>The bagworm genome reveals a unique fibroin gene that provides high tensile strength.</title>
        <authorList>
            <person name="Kono N."/>
            <person name="Nakamura H."/>
            <person name="Ohtoshi R."/>
            <person name="Tomita M."/>
            <person name="Numata K."/>
            <person name="Arakawa K."/>
        </authorList>
    </citation>
    <scope>NUCLEOTIDE SEQUENCE [LARGE SCALE GENOMIC DNA]</scope>
</reference>
<comment type="caution">
    <text evidence="1">The sequence shown here is derived from an EMBL/GenBank/DDBJ whole genome shotgun (WGS) entry which is preliminary data.</text>
</comment>
<organism evidence="1 2">
    <name type="scientific">Eumeta variegata</name>
    <name type="common">Bagworm moth</name>
    <name type="synonym">Eumeta japonica</name>
    <dbReference type="NCBI Taxonomy" id="151549"/>
    <lineage>
        <taxon>Eukaryota</taxon>
        <taxon>Metazoa</taxon>
        <taxon>Ecdysozoa</taxon>
        <taxon>Arthropoda</taxon>
        <taxon>Hexapoda</taxon>
        <taxon>Insecta</taxon>
        <taxon>Pterygota</taxon>
        <taxon>Neoptera</taxon>
        <taxon>Endopterygota</taxon>
        <taxon>Lepidoptera</taxon>
        <taxon>Glossata</taxon>
        <taxon>Ditrysia</taxon>
        <taxon>Tineoidea</taxon>
        <taxon>Psychidae</taxon>
        <taxon>Oiketicinae</taxon>
        <taxon>Eumeta</taxon>
    </lineage>
</organism>
<evidence type="ECO:0000313" key="1">
    <source>
        <dbReference type="EMBL" id="GBP29934.1"/>
    </source>
</evidence>
<dbReference type="AlphaFoldDB" id="A0A4C1UVW0"/>
<dbReference type="Proteomes" id="UP000299102">
    <property type="component" value="Unassembled WGS sequence"/>
</dbReference>
<accession>A0A4C1UVW0</accession>
<proteinExistence type="predicted"/>
<evidence type="ECO:0000313" key="2">
    <source>
        <dbReference type="Proteomes" id="UP000299102"/>
    </source>
</evidence>
<keyword evidence="2" id="KW-1185">Reference proteome</keyword>
<gene>
    <name evidence="1" type="ORF">EVAR_18414_1</name>
</gene>
<protein>
    <submittedName>
        <fullName evidence="1">Uncharacterized protein</fullName>
    </submittedName>
</protein>
<dbReference type="EMBL" id="BGZK01000226">
    <property type="protein sequence ID" value="GBP29934.1"/>
    <property type="molecule type" value="Genomic_DNA"/>
</dbReference>
<name>A0A4C1UVW0_EUMVA</name>
<sequence>MQHATHRRPSKLFFHYEFSSNELNIDSRRLRDIEHLSKYWLCTDGGESGSRCAAPPSAAALCVRAATYEIQCDIHRIA</sequence>